<keyword evidence="8" id="KW-1185">Reference proteome</keyword>
<proteinExistence type="predicted"/>
<evidence type="ECO:0000259" key="6">
    <source>
        <dbReference type="PROSITE" id="PS50865"/>
    </source>
</evidence>
<dbReference type="SUPFAM" id="SSF144232">
    <property type="entry name" value="HIT/MYND zinc finger-like"/>
    <property type="match status" value="1"/>
</dbReference>
<feature type="compositionally biased region" description="Pro residues" evidence="5">
    <location>
        <begin position="78"/>
        <end position="90"/>
    </location>
</feature>
<gene>
    <name evidence="7" type="ORF">D9Q98_009901</name>
</gene>
<dbReference type="GO" id="GO:0008270">
    <property type="term" value="F:zinc ion binding"/>
    <property type="evidence" value="ECO:0007669"/>
    <property type="project" value="UniProtKB-KW"/>
</dbReference>
<keyword evidence="2 4" id="KW-0863">Zinc-finger</keyword>
<organism evidence="7 8">
    <name type="scientific">Chlorella vulgaris</name>
    <name type="common">Green alga</name>
    <dbReference type="NCBI Taxonomy" id="3077"/>
    <lineage>
        <taxon>Eukaryota</taxon>
        <taxon>Viridiplantae</taxon>
        <taxon>Chlorophyta</taxon>
        <taxon>core chlorophytes</taxon>
        <taxon>Trebouxiophyceae</taxon>
        <taxon>Chlorellales</taxon>
        <taxon>Chlorellaceae</taxon>
        <taxon>Chlorella clade</taxon>
        <taxon>Chlorella</taxon>
    </lineage>
</organism>
<dbReference type="PROSITE" id="PS50865">
    <property type="entry name" value="ZF_MYND_2"/>
    <property type="match status" value="1"/>
</dbReference>
<evidence type="ECO:0000256" key="5">
    <source>
        <dbReference type="SAM" id="MobiDB-lite"/>
    </source>
</evidence>
<dbReference type="Gene3D" id="6.10.140.2220">
    <property type="match status" value="1"/>
</dbReference>
<dbReference type="InterPro" id="IPR002893">
    <property type="entry name" value="Znf_MYND"/>
</dbReference>
<reference evidence="7" key="2">
    <citation type="submission" date="2020-11" db="EMBL/GenBank/DDBJ databases">
        <authorList>
            <person name="Cecchin M."/>
            <person name="Marcolungo L."/>
            <person name="Rossato M."/>
            <person name="Girolomoni L."/>
            <person name="Cosentino E."/>
            <person name="Cuine S."/>
            <person name="Li-Beisson Y."/>
            <person name="Delledonne M."/>
            <person name="Ballottari M."/>
        </authorList>
    </citation>
    <scope>NUCLEOTIDE SEQUENCE</scope>
    <source>
        <strain evidence="7">211/11P</strain>
        <tissue evidence="7">Whole cell</tissue>
    </source>
</reference>
<protein>
    <recommendedName>
        <fullName evidence="6">MYND-type domain-containing protein</fullName>
    </recommendedName>
</protein>
<dbReference type="Proteomes" id="UP001055712">
    <property type="component" value="Unassembled WGS sequence"/>
</dbReference>
<feature type="region of interest" description="Disordered" evidence="5">
    <location>
        <begin position="701"/>
        <end position="780"/>
    </location>
</feature>
<name>A0A9D4TFP3_CHLVU</name>
<feature type="compositionally biased region" description="Low complexity" evidence="5">
    <location>
        <begin position="710"/>
        <end position="742"/>
    </location>
</feature>
<keyword evidence="1" id="KW-0479">Metal-binding</keyword>
<evidence type="ECO:0000256" key="1">
    <source>
        <dbReference type="ARBA" id="ARBA00022723"/>
    </source>
</evidence>
<feature type="region of interest" description="Disordered" evidence="5">
    <location>
        <begin position="71"/>
        <end position="141"/>
    </location>
</feature>
<evidence type="ECO:0000313" key="7">
    <source>
        <dbReference type="EMBL" id="KAI3424348.1"/>
    </source>
</evidence>
<evidence type="ECO:0000256" key="2">
    <source>
        <dbReference type="ARBA" id="ARBA00022771"/>
    </source>
</evidence>
<dbReference type="EMBL" id="SIDB01000013">
    <property type="protein sequence ID" value="KAI3424348.1"/>
    <property type="molecule type" value="Genomic_DNA"/>
</dbReference>
<feature type="compositionally biased region" description="Low complexity" evidence="5">
    <location>
        <begin position="454"/>
        <end position="463"/>
    </location>
</feature>
<evidence type="ECO:0000256" key="4">
    <source>
        <dbReference type="PROSITE-ProRule" id="PRU00134"/>
    </source>
</evidence>
<dbReference type="Gene3D" id="2.170.270.10">
    <property type="entry name" value="SET domain"/>
    <property type="match status" value="1"/>
</dbReference>
<dbReference type="Pfam" id="PF01753">
    <property type="entry name" value="zf-MYND"/>
    <property type="match status" value="1"/>
</dbReference>
<feature type="compositionally biased region" description="Pro residues" evidence="5">
    <location>
        <begin position="99"/>
        <end position="110"/>
    </location>
</feature>
<reference evidence="7" key="1">
    <citation type="journal article" date="2019" name="Plant J.">
        <title>Chlorella vulgaris genome assembly and annotation reveals the molecular basis for metabolic acclimation to high light conditions.</title>
        <authorList>
            <person name="Cecchin M."/>
            <person name="Marcolungo L."/>
            <person name="Rossato M."/>
            <person name="Girolomoni L."/>
            <person name="Cosentino E."/>
            <person name="Cuine S."/>
            <person name="Li-Beisson Y."/>
            <person name="Delledonne M."/>
            <person name="Ballottari M."/>
        </authorList>
    </citation>
    <scope>NUCLEOTIDE SEQUENCE</scope>
    <source>
        <strain evidence="7">211/11P</strain>
    </source>
</reference>
<feature type="region of interest" description="Disordered" evidence="5">
    <location>
        <begin position="450"/>
        <end position="472"/>
    </location>
</feature>
<dbReference type="InterPro" id="IPR046341">
    <property type="entry name" value="SET_dom_sf"/>
</dbReference>
<dbReference type="AlphaFoldDB" id="A0A9D4TFP3"/>
<comment type="caution">
    <text evidence="7">The sequence shown here is derived from an EMBL/GenBank/DDBJ whole genome shotgun (WGS) entry which is preliminary data.</text>
</comment>
<accession>A0A9D4TFP3</accession>
<sequence length="780" mass="79490">MAGFGDIRAVRLGPAPASGPGAEAGGQQAAEVYFASTPQAAAALTALNAVVVPRLSSDRPLTVQCWQQVSHGGGTPAVPAPTWHPPPPGPHKAAKPAKPKPPFLPAPMPLPGYMGLQPGHRGQQGRGQQGQGQQASHSHTVWQGRQAVECVNLREPAAAVKLPGVEDLPTALAFLNSCCYRAVPEGERGSAVKWAVLHALLARGLRHLGGCSFRQVPTLLTKLGDELVIYRNSDPTVAAEYQSYAAAEGRLTSLIKDFSIPQLVTVSSAVPGSTTRQVQLHLGLLATAGSGSSSSIAGICSTGNGSGYSNGRSGGPAGEVAPPPAAARKLQDAGAEQQYVQYVVSSQPSRHLVVLGVKDKSEAAVVCQLARTHGRLQAFLLHLPQSSLTLHFDEQAAAEATAAEVAGKILPGMSSSQPLAVQYKHEVPQSKGTNTAEALEPVREAEAAGGAGAAGAAASAPAGHQYSTTQPSTTVRIKRLGAHASRQLLMGLGTRFDTGLIGCNLYLSSRFGYLYFSDLEGAVRAVHALRTGDFPPQLQGSESLVVEYRQLPAADTHPSGSSVGHSLRQAATASTARQQEQGPCCARCGAGGLDVALRYCSGCRAVQYCDRECQLAAWADTHAAECGQLKALAAVLAGAAGAAEGQQVDAAGMRLLATVLQAPEGRQADLLASLLAAAKPSQAAEGPAGTAAEARPVMASERAAGEAGMAASNEATGTEAAAADASVPSVRGAVSSEGSSSSTMPRDGVEAAPVLAQLGGSTSGDVGKAASHGGDVGSER</sequence>
<dbReference type="OrthoDB" id="5945798at2759"/>
<feature type="domain" description="MYND-type" evidence="6">
    <location>
        <begin position="585"/>
        <end position="626"/>
    </location>
</feature>
<evidence type="ECO:0000313" key="8">
    <source>
        <dbReference type="Proteomes" id="UP001055712"/>
    </source>
</evidence>
<evidence type="ECO:0000256" key="3">
    <source>
        <dbReference type="ARBA" id="ARBA00022833"/>
    </source>
</evidence>
<keyword evidence="3" id="KW-0862">Zinc</keyword>